<accession>A0AAN9P170</accession>
<evidence type="ECO:0000313" key="1">
    <source>
        <dbReference type="EMBL" id="KAK7380398.1"/>
    </source>
</evidence>
<dbReference type="EMBL" id="JAYMYS010000009">
    <property type="protein sequence ID" value="KAK7380398.1"/>
    <property type="molecule type" value="Genomic_DNA"/>
</dbReference>
<gene>
    <name evidence="1" type="ORF">VNO78_32908</name>
</gene>
<protein>
    <submittedName>
        <fullName evidence="1">Uncharacterized protein</fullName>
    </submittedName>
</protein>
<name>A0AAN9P170_PSOTE</name>
<sequence>MPRRGQMVYHFHKEQVAYLDHCSVTPEVSSLWNAELTSMQVMLDNQLLSKEDRGPNCLEGGAGRGVGRMGFSLSKP</sequence>
<proteinExistence type="predicted"/>
<comment type="caution">
    <text evidence="1">The sequence shown here is derived from an EMBL/GenBank/DDBJ whole genome shotgun (WGS) entry which is preliminary data.</text>
</comment>
<dbReference type="AlphaFoldDB" id="A0AAN9P170"/>
<organism evidence="1 2">
    <name type="scientific">Psophocarpus tetragonolobus</name>
    <name type="common">Winged bean</name>
    <name type="synonym">Dolichos tetragonolobus</name>
    <dbReference type="NCBI Taxonomy" id="3891"/>
    <lineage>
        <taxon>Eukaryota</taxon>
        <taxon>Viridiplantae</taxon>
        <taxon>Streptophyta</taxon>
        <taxon>Embryophyta</taxon>
        <taxon>Tracheophyta</taxon>
        <taxon>Spermatophyta</taxon>
        <taxon>Magnoliopsida</taxon>
        <taxon>eudicotyledons</taxon>
        <taxon>Gunneridae</taxon>
        <taxon>Pentapetalae</taxon>
        <taxon>rosids</taxon>
        <taxon>fabids</taxon>
        <taxon>Fabales</taxon>
        <taxon>Fabaceae</taxon>
        <taxon>Papilionoideae</taxon>
        <taxon>50 kb inversion clade</taxon>
        <taxon>NPAAA clade</taxon>
        <taxon>indigoferoid/millettioid clade</taxon>
        <taxon>Phaseoleae</taxon>
        <taxon>Psophocarpus</taxon>
    </lineage>
</organism>
<reference evidence="1 2" key="1">
    <citation type="submission" date="2024-01" db="EMBL/GenBank/DDBJ databases">
        <title>The genomes of 5 underutilized Papilionoideae crops provide insights into root nodulation and disease resistanc.</title>
        <authorList>
            <person name="Jiang F."/>
        </authorList>
    </citation>
    <scope>NUCLEOTIDE SEQUENCE [LARGE SCALE GENOMIC DNA]</scope>
    <source>
        <strain evidence="1">DUOXIRENSHENG_FW03</strain>
        <tissue evidence="1">Leaves</tissue>
    </source>
</reference>
<dbReference type="Proteomes" id="UP001386955">
    <property type="component" value="Unassembled WGS sequence"/>
</dbReference>
<evidence type="ECO:0000313" key="2">
    <source>
        <dbReference type="Proteomes" id="UP001386955"/>
    </source>
</evidence>
<keyword evidence="2" id="KW-1185">Reference proteome</keyword>